<reference evidence="2" key="1">
    <citation type="journal article" date="2021" name="Open Biol.">
        <title>Shared evolutionary footprints suggest mitochondrial oxidative damage underlies multiple complex I losses in fungi.</title>
        <authorList>
            <person name="Schikora-Tamarit M.A."/>
            <person name="Marcet-Houben M."/>
            <person name="Nosek J."/>
            <person name="Gabaldon T."/>
        </authorList>
    </citation>
    <scope>NUCLEOTIDE SEQUENCE</scope>
    <source>
        <strain evidence="2">CBS6341</strain>
    </source>
</reference>
<feature type="region of interest" description="Disordered" evidence="1">
    <location>
        <begin position="49"/>
        <end position="75"/>
    </location>
</feature>
<feature type="region of interest" description="Disordered" evidence="1">
    <location>
        <begin position="316"/>
        <end position="340"/>
    </location>
</feature>
<feature type="compositionally biased region" description="Polar residues" evidence="1">
    <location>
        <begin position="59"/>
        <end position="75"/>
    </location>
</feature>
<sequence>MFSTFTKIWNEVNEETKVNKRLNQSPVMTSGQGKRGIKEFHDYNSSLADKGINHGEKVNSYSSKQESRYSTTSQDELQVSKKKGIWDMFVNFKNSVSDEENKKQEIKQMKSYMNDMINSTDLTSTSTTRRRANAINKRANEFKKPLEYPNNNNNDNYYHYDNNNNNNKIRKLQPDSTESLDNINPVDDHNIDVPRKVRKLRHSINSQNKENKDEDINYQINTYINGNKSKPLYIYPRIKSTPSSKYPKIWNTKHFVLASSPDITTPISNNFESLRDIKPIDPQVVIDLQNEVEYLKNKIKILEKSANMVNHNISIDSQENEKDRKNAEDSYRDAEFDTSISPVKPNLSRYLNKQK</sequence>
<organism evidence="2 3">
    <name type="scientific">Wickerhamomyces mucosus</name>
    <dbReference type="NCBI Taxonomy" id="1378264"/>
    <lineage>
        <taxon>Eukaryota</taxon>
        <taxon>Fungi</taxon>
        <taxon>Dikarya</taxon>
        <taxon>Ascomycota</taxon>
        <taxon>Saccharomycotina</taxon>
        <taxon>Saccharomycetes</taxon>
        <taxon>Phaffomycetales</taxon>
        <taxon>Wickerhamomycetaceae</taxon>
        <taxon>Wickerhamomyces</taxon>
    </lineage>
</organism>
<accession>A0A9P8TC03</accession>
<feature type="compositionally biased region" description="Basic and acidic residues" evidence="1">
    <location>
        <begin position="319"/>
        <end position="335"/>
    </location>
</feature>
<dbReference type="Proteomes" id="UP000769528">
    <property type="component" value="Unassembled WGS sequence"/>
</dbReference>
<dbReference type="EMBL" id="JAEUBF010001113">
    <property type="protein sequence ID" value="KAH3672726.1"/>
    <property type="molecule type" value="Genomic_DNA"/>
</dbReference>
<reference evidence="2" key="2">
    <citation type="submission" date="2021-01" db="EMBL/GenBank/DDBJ databases">
        <authorList>
            <person name="Schikora-Tamarit M.A."/>
        </authorList>
    </citation>
    <scope>NUCLEOTIDE SEQUENCE</scope>
    <source>
        <strain evidence="2">CBS6341</strain>
    </source>
</reference>
<protein>
    <submittedName>
        <fullName evidence="2">Uncharacterized protein</fullName>
    </submittedName>
</protein>
<evidence type="ECO:0000256" key="1">
    <source>
        <dbReference type="SAM" id="MobiDB-lite"/>
    </source>
</evidence>
<evidence type="ECO:0000313" key="2">
    <source>
        <dbReference type="EMBL" id="KAH3672726.1"/>
    </source>
</evidence>
<dbReference type="AlphaFoldDB" id="A0A9P8TC03"/>
<name>A0A9P8TC03_9ASCO</name>
<proteinExistence type="predicted"/>
<gene>
    <name evidence="2" type="ORF">WICMUC_004132</name>
</gene>
<comment type="caution">
    <text evidence="2">The sequence shown here is derived from an EMBL/GenBank/DDBJ whole genome shotgun (WGS) entry which is preliminary data.</text>
</comment>
<evidence type="ECO:0000313" key="3">
    <source>
        <dbReference type="Proteomes" id="UP000769528"/>
    </source>
</evidence>
<keyword evidence="3" id="KW-1185">Reference proteome</keyword>